<dbReference type="SUPFAM" id="SSF140453">
    <property type="entry name" value="EsxAB dimer-like"/>
    <property type="match status" value="1"/>
</dbReference>
<organism evidence="1 2">
    <name type="scientific">Actinomadura alba</name>
    <dbReference type="NCBI Taxonomy" id="406431"/>
    <lineage>
        <taxon>Bacteria</taxon>
        <taxon>Bacillati</taxon>
        <taxon>Actinomycetota</taxon>
        <taxon>Actinomycetes</taxon>
        <taxon>Streptosporangiales</taxon>
        <taxon>Thermomonosporaceae</taxon>
        <taxon>Actinomadura</taxon>
    </lineage>
</organism>
<gene>
    <name evidence="1" type="ORF">HKK74_27265</name>
</gene>
<dbReference type="EMBL" id="JABVEC010000024">
    <property type="protein sequence ID" value="MBC6469167.1"/>
    <property type="molecule type" value="Genomic_DNA"/>
</dbReference>
<sequence length="105" mass="11387">MSELRVDPAGLRRSAEGFTEGSKQLGKIHDALDGKLSAEGKCWGADDTGKQFEGDYLKHAEKVLKQFGDLSKSLTEIKTGLDEMAKIYQKAEEGSVSAVKGVGRR</sequence>
<comment type="caution">
    <text evidence="1">The sequence shown here is derived from an EMBL/GenBank/DDBJ whole genome shotgun (WGS) entry which is preliminary data.</text>
</comment>
<name>A0ABR7LXF2_9ACTN</name>
<proteinExistence type="predicted"/>
<dbReference type="Proteomes" id="UP000805614">
    <property type="component" value="Unassembled WGS sequence"/>
</dbReference>
<dbReference type="Gene3D" id="1.10.287.1060">
    <property type="entry name" value="ESAT-6-like"/>
    <property type="match status" value="1"/>
</dbReference>
<evidence type="ECO:0000313" key="1">
    <source>
        <dbReference type="EMBL" id="MBC6469167.1"/>
    </source>
</evidence>
<dbReference type="InterPro" id="IPR036689">
    <property type="entry name" value="ESAT-6-like_sf"/>
</dbReference>
<reference evidence="1 2" key="1">
    <citation type="submission" date="2020-06" db="EMBL/GenBank/DDBJ databases">
        <title>Actinomadura xiongansis sp. nov., isolated from soil of Baiyangdian.</title>
        <authorList>
            <person name="Zhang X."/>
        </authorList>
    </citation>
    <scope>NUCLEOTIDE SEQUENCE [LARGE SCALE GENOMIC DNA]</scope>
    <source>
        <strain evidence="1 2">HBUM206468</strain>
    </source>
</reference>
<evidence type="ECO:0000313" key="2">
    <source>
        <dbReference type="Proteomes" id="UP000805614"/>
    </source>
</evidence>
<protein>
    <submittedName>
        <fullName evidence="1">WXG100 family type VII secretion target</fullName>
    </submittedName>
</protein>
<dbReference type="RefSeq" id="WP_187246210.1">
    <property type="nucleotide sequence ID" value="NZ_BAAAOK010000015.1"/>
</dbReference>
<accession>A0ABR7LXF2</accession>
<keyword evidence="2" id="KW-1185">Reference proteome</keyword>